<dbReference type="InterPro" id="IPR027417">
    <property type="entry name" value="P-loop_NTPase"/>
</dbReference>
<dbReference type="HOGENOM" id="CLU_072265_1_0_4"/>
<dbReference type="Gene3D" id="1.10.8.60">
    <property type="match status" value="1"/>
</dbReference>
<dbReference type="Pfam" id="PF22688">
    <property type="entry name" value="Hda_lid"/>
    <property type="match status" value="1"/>
</dbReference>
<dbReference type="Proteomes" id="UP000064007">
    <property type="component" value="Chromosome 1"/>
</dbReference>
<dbReference type="SUPFAM" id="SSF52540">
    <property type="entry name" value="P-loop containing nucleoside triphosphate hydrolases"/>
    <property type="match status" value="1"/>
</dbReference>
<dbReference type="OrthoDB" id="9784878at2"/>
<dbReference type="GO" id="GO:0006270">
    <property type="term" value="P:DNA replication initiation"/>
    <property type="evidence" value="ECO:0007669"/>
    <property type="project" value="TreeGrafter"/>
</dbReference>
<dbReference type="RefSeq" id="WP_046486798.1">
    <property type="nucleotide sequence ID" value="NZ_CP040979.1"/>
</dbReference>
<dbReference type="PANTHER" id="PTHR30050">
    <property type="entry name" value="CHROMOSOMAL REPLICATION INITIATOR PROTEIN DNAA"/>
    <property type="match status" value="1"/>
</dbReference>
<gene>
    <name evidence="2" type="ORF">BN1208_0147</name>
</gene>
<dbReference type="Gene3D" id="3.40.50.300">
    <property type="entry name" value="P-loop containing nucleotide triphosphate hydrolases"/>
    <property type="match status" value="2"/>
</dbReference>
<evidence type="ECO:0000259" key="1">
    <source>
        <dbReference type="Pfam" id="PF22688"/>
    </source>
</evidence>
<dbReference type="GeneID" id="99989487"/>
<accession>A0A0D6EUV4</accession>
<dbReference type="InterPro" id="IPR055199">
    <property type="entry name" value="Hda_lid"/>
</dbReference>
<reference evidence="3" key="1">
    <citation type="submission" date="2014-12" db="EMBL/GenBank/DDBJ databases">
        <authorList>
            <person name="Salcher M.M."/>
        </authorList>
    </citation>
    <scope>NUCLEOTIDE SEQUENCE [LARGE SCALE GENOMIC DNA]</scope>
    <source>
        <strain evidence="3">MMS-10A-171</strain>
    </source>
</reference>
<dbReference type="EMBL" id="LN827929">
    <property type="protein sequence ID" value="CEZ19042.1"/>
    <property type="molecule type" value="Genomic_DNA"/>
</dbReference>
<protein>
    <submittedName>
        <fullName evidence="2">Sigma 54 interacting domain protein</fullName>
    </submittedName>
</protein>
<evidence type="ECO:0000313" key="3">
    <source>
        <dbReference type="Proteomes" id="UP000064007"/>
    </source>
</evidence>
<dbReference type="STRING" id="1581557.BN1208_0147"/>
<dbReference type="AlphaFoldDB" id="A0A0D6EUV4"/>
<dbReference type="KEGG" id="mbat:BN1208_0147"/>
<evidence type="ECO:0000313" key="2">
    <source>
        <dbReference type="EMBL" id="CEZ19042.1"/>
    </source>
</evidence>
<organism evidence="2 3">
    <name type="scientific">Candidatus Methylopumilus planktonicus</name>
    <dbReference type="NCBI Taxonomy" id="1581557"/>
    <lineage>
        <taxon>Bacteria</taxon>
        <taxon>Pseudomonadati</taxon>
        <taxon>Pseudomonadota</taxon>
        <taxon>Betaproteobacteria</taxon>
        <taxon>Nitrosomonadales</taxon>
        <taxon>Methylophilaceae</taxon>
        <taxon>Candidatus Methylopumilus</taxon>
    </lineage>
</organism>
<sequence length="200" mass="22980">MKQMLLALSPTPKQSFENFVVGQNIEVIHTLKQIISHKLPIQFIYLWGNEGSGKSHLAHIASDHGFVIHDDVHLLDDSGQIELFNTYNRCKESHQNMLVSGLYSPLQMKLRDDLATRLAWGVTYEVIALSDEEKKLALLRHADERGIKLNADIIDYCLRYLKRDMPNLFSILEDLDKWSLSYKRPITLPLLKEIIAANKI</sequence>
<feature type="domain" description="Hda lid" evidence="1">
    <location>
        <begin position="131"/>
        <end position="194"/>
    </location>
</feature>
<dbReference type="PANTHER" id="PTHR30050:SF5">
    <property type="entry name" value="DNAA REGULATORY INACTIVATOR HDA"/>
    <property type="match status" value="1"/>
</dbReference>
<keyword evidence="3" id="KW-1185">Reference proteome</keyword>
<dbReference type="GO" id="GO:0003688">
    <property type="term" value="F:DNA replication origin binding"/>
    <property type="evidence" value="ECO:0007669"/>
    <property type="project" value="TreeGrafter"/>
</dbReference>
<name>A0A0D6EUV4_9PROT</name>
<proteinExistence type="predicted"/>
<dbReference type="GO" id="GO:0005886">
    <property type="term" value="C:plasma membrane"/>
    <property type="evidence" value="ECO:0007669"/>
    <property type="project" value="TreeGrafter"/>
</dbReference>